<feature type="binding site" evidence="3">
    <location>
        <position position="166"/>
    </location>
    <ligand>
        <name>substrate</name>
    </ligand>
</feature>
<dbReference type="GO" id="GO:0006014">
    <property type="term" value="P:D-ribose metabolic process"/>
    <property type="evidence" value="ECO:0007669"/>
    <property type="project" value="TreeGrafter"/>
</dbReference>
<dbReference type="EC" id="5.3.1.6" evidence="3"/>
<dbReference type="Pfam" id="PF06026">
    <property type="entry name" value="Rib_5-P_isom_A"/>
    <property type="match status" value="1"/>
</dbReference>
<dbReference type="Proteomes" id="UP000195569">
    <property type="component" value="Unassembled WGS sequence"/>
</dbReference>
<dbReference type="Gene3D" id="3.40.50.1360">
    <property type="match status" value="1"/>
</dbReference>
<dbReference type="GO" id="GO:0004751">
    <property type="term" value="F:ribose-5-phosphate isomerase activity"/>
    <property type="evidence" value="ECO:0007669"/>
    <property type="project" value="UniProtKB-UniRule"/>
</dbReference>
<dbReference type="GO" id="GO:0009052">
    <property type="term" value="P:pentose-phosphate shunt, non-oxidative branch"/>
    <property type="evidence" value="ECO:0007669"/>
    <property type="project" value="UniProtKB-UniRule"/>
</dbReference>
<comment type="similarity">
    <text evidence="3">Belongs to the ribose 5-phosphate isomerase family.</text>
</comment>
<feature type="binding site" evidence="3">
    <location>
        <begin position="139"/>
        <end position="142"/>
    </location>
    <ligand>
        <name>substrate</name>
    </ligand>
</feature>
<dbReference type="InterPro" id="IPR004788">
    <property type="entry name" value="Ribose5P_isomerase_type_A"/>
</dbReference>
<name>A0A1N7RN49_9BURK</name>
<dbReference type="FunFam" id="3.40.50.1360:FF:000001">
    <property type="entry name" value="Ribose-5-phosphate isomerase A"/>
    <property type="match status" value="1"/>
</dbReference>
<dbReference type="HAMAP" id="MF_00170">
    <property type="entry name" value="Rib_5P_isom_A"/>
    <property type="match status" value="1"/>
</dbReference>
<comment type="subunit">
    <text evidence="3">Homodimer.</text>
</comment>
<organism evidence="5 6">
    <name type="scientific">Paraburkholderia piptadeniae</name>
    <dbReference type="NCBI Taxonomy" id="1701573"/>
    <lineage>
        <taxon>Bacteria</taxon>
        <taxon>Pseudomonadati</taxon>
        <taxon>Pseudomonadota</taxon>
        <taxon>Betaproteobacteria</taxon>
        <taxon>Burkholderiales</taxon>
        <taxon>Burkholderiaceae</taxon>
        <taxon>Paraburkholderia</taxon>
    </lineage>
</organism>
<feature type="region of interest" description="Disordered" evidence="4">
    <location>
        <begin position="1"/>
        <end position="24"/>
    </location>
</feature>
<dbReference type="NCBIfam" id="NF001924">
    <property type="entry name" value="PRK00702.1"/>
    <property type="match status" value="1"/>
</dbReference>
<comment type="catalytic activity">
    <reaction evidence="1 3">
        <text>aldehydo-D-ribose 5-phosphate = D-ribulose 5-phosphate</text>
        <dbReference type="Rhea" id="RHEA:14657"/>
        <dbReference type="ChEBI" id="CHEBI:58121"/>
        <dbReference type="ChEBI" id="CHEBI:58273"/>
        <dbReference type="EC" id="5.3.1.6"/>
    </reaction>
</comment>
<evidence type="ECO:0000256" key="1">
    <source>
        <dbReference type="ARBA" id="ARBA00001713"/>
    </source>
</evidence>
<evidence type="ECO:0000256" key="3">
    <source>
        <dbReference type="HAMAP-Rule" id="MF_00170"/>
    </source>
</evidence>
<reference evidence="5" key="1">
    <citation type="submission" date="2016-12" db="EMBL/GenBank/DDBJ databases">
        <authorList>
            <person name="Moulin L."/>
        </authorList>
    </citation>
    <scope>NUCLEOTIDE SEQUENCE [LARGE SCALE GENOMIC DNA]</scope>
    <source>
        <strain evidence="5">STM 7183</strain>
    </source>
</reference>
<dbReference type="InterPro" id="IPR020672">
    <property type="entry name" value="Ribose5P_isomerase_typA_subgr"/>
</dbReference>
<evidence type="ECO:0000313" key="6">
    <source>
        <dbReference type="Proteomes" id="UP000195569"/>
    </source>
</evidence>
<dbReference type="SUPFAM" id="SSF75445">
    <property type="entry name" value="D-ribose-5-phosphate isomerase (RpiA), lid domain"/>
    <property type="match status" value="1"/>
</dbReference>
<gene>
    <name evidence="3 5" type="primary">rpiA</name>
    <name evidence="5" type="ORF">BN2476_90125</name>
</gene>
<evidence type="ECO:0000313" key="5">
    <source>
        <dbReference type="EMBL" id="SIT36537.1"/>
    </source>
</evidence>
<dbReference type="CDD" id="cd01398">
    <property type="entry name" value="RPI_A"/>
    <property type="match status" value="1"/>
</dbReference>
<dbReference type="EMBL" id="CYGY02000009">
    <property type="protein sequence ID" value="SIT36537.1"/>
    <property type="molecule type" value="Genomic_DNA"/>
</dbReference>
<accession>A0A1N7RN49</accession>
<dbReference type="InterPro" id="IPR037171">
    <property type="entry name" value="NagB/RpiA_transferase-like"/>
</dbReference>
<feature type="binding site" evidence="3">
    <location>
        <begin position="73"/>
        <end position="76"/>
    </location>
    <ligand>
        <name>substrate</name>
    </ligand>
</feature>
<proteinExistence type="inferred from homology"/>
<evidence type="ECO:0000256" key="4">
    <source>
        <dbReference type="SAM" id="MobiDB-lite"/>
    </source>
</evidence>
<comment type="caution">
    <text evidence="5">The sequence shown here is derived from an EMBL/GenBank/DDBJ whole genome shotgun (WGS) entry which is preliminary data.</text>
</comment>
<feature type="binding site" evidence="3">
    <location>
        <begin position="126"/>
        <end position="129"/>
    </location>
    <ligand>
        <name>substrate</name>
    </ligand>
</feature>
<protein>
    <recommendedName>
        <fullName evidence="3">Ribose-5-phosphate isomerase A</fullName>
        <ecNumber evidence="3">5.3.1.6</ecNumber>
    </recommendedName>
    <alternativeName>
        <fullName evidence="3">Phosphoriboisomerase A</fullName>
        <shortName evidence="3">PRI</shortName>
    </alternativeName>
</protein>
<dbReference type="AlphaFoldDB" id="A0A1N7RN49"/>
<evidence type="ECO:0000256" key="2">
    <source>
        <dbReference type="ARBA" id="ARBA00023235"/>
    </source>
</evidence>
<comment type="function">
    <text evidence="3">Catalyzes the reversible conversion of ribose-5-phosphate to ribulose 5-phosphate.</text>
</comment>
<dbReference type="UniPathway" id="UPA00115">
    <property type="reaction ID" value="UER00412"/>
</dbReference>
<dbReference type="Gene3D" id="3.30.70.260">
    <property type="match status" value="1"/>
</dbReference>
<dbReference type="GO" id="GO:0005829">
    <property type="term" value="C:cytosol"/>
    <property type="evidence" value="ECO:0007669"/>
    <property type="project" value="TreeGrafter"/>
</dbReference>
<feature type="active site" description="Proton acceptor" evidence="3">
    <location>
        <position position="148"/>
    </location>
</feature>
<dbReference type="NCBIfam" id="TIGR00021">
    <property type="entry name" value="rpiA"/>
    <property type="match status" value="1"/>
</dbReference>
<feature type="compositionally biased region" description="Basic and acidic residues" evidence="4">
    <location>
        <begin position="1"/>
        <end position="17"/>
    </location>
</feature>
<keyword evidence="6" id="KW-1185">Reference proteome</keyword>
<dbReference type="SUPFAM" id="SSF100950">
    <property type="entry name" value="NagB/RpiA/CoA transferase-like"/>
    <property type="match status" value="1"/>
</dbReference>
<comment type="pathway">
    <text evidence="3">Carbohydrate degradation; pentose phosphate pathway; D-ribose 5-phosphate from D-ribulose 5-phosphate (non-oxidative stage): step 1/1.</text>
</comment>
<sequence>MHFARDGHVRDIGDEPRAINPASRSDSGKLALFRLPSHFLTMTQDELKQLVGQAAADYVLANVPQGAVIGVGTGSTANCFIDALAAHKSRYRGAVSSSVATTARLQSHGIQVFDLNDVESLPVYVDGADEIDHGGAMIKGGGGALTREKIVASVAEKFVCIADASKRVDVLGQFPLPVEVVPMARTAIGRRITAMGGVPVVRVTKDGSPYITDNGNEIIDVKGLRIGDPRAVEAQINAWPGVVTVGLFAARGADLCLLGTEKGVERIEYEAR</sequence>
<keyword evidence="2 3" id="KW-0413">Isomerase</keyword>
<dbReference type="PANTHER" id="PTHR11934">
    <property type="entry name" value="RIBOSE-5-PHOSPHATE ISOMERASE"/>
    <property type="match status" value="1"/>
</dbReference>
<dbReference type="PANTHER" id="PTHR11934:SF0">
    <property type="entry name" value="RIBOSE-5-PHOSPHATE ISOMERASE"/>
    <property type="match status" value="1"/>
</dbReference>